<sequence length="412" mass="44917">MRDLSRFSSLADIHTMSQDAQVGTVLMLDPSQVSVTKQVRRKFRNIEEMAETMLDEGQQQPIVVGPLDKNTGKYPLQKGERRLRAAVLIGNGFKIKAIVDSTVRTKARATSSQLTENIHRDDLTPIEIAEALVELREQLKEEGKKGTGRDLAETLKKPESWVSKHLALAKLPDELTALIEDDITSDAELIQSLAKICELKPSLYLKLIEQARSDVGLSRSEAREQLKLARGADQPQPTVQTPPASPAGNVLPMNPGGQQPNNPENQAMNGGGQVDDNPPPAPSHLNGATDQNLNNAGGTDAEKVSHAKSFDGTNNQQNLQAPVEPGGKPQPKEPPRKLGKSDVLEIPAEQMVMQVRVSTDKKQFIGELLLTQVCGNPKKGMVSYLDGSKQVKSLFDLDCIEIITLAQLSQDD</sequence>
<dbReference type="Gene3D" id="1.10.10.2830">
    <property type="match status" value="1"/>
</dbReference>
<feature type="compositionally biased region" description="Polar residues" evidence="2">
    <location>
        <begin position="286"/>
        <end position="297"/>
    </location>
</feature>
<dbReference type="Pfam" id="PF02195">
    <property type="entry name" value="ParB_N"/>
    <property type="match status" value="1"/>
</dbReference>
<comment type="similarity">
    <text evidence="1">Belongs to the ParB family.</text>
</comment>
<dbReference type="InterPro" id="IPR036086">
    <property type="entry name" value="ParB/Sulfiredoxin_sf"/>
</dbReference>
<feature type="compositionally biased region" description="Basic and acidic residues" evidence="2">
    <location>
        <begin position="300"/>
        <end position="309"/>
    </location>
</feature>
<dbReference type="InterPro" id="IPR004437">
    <property type="entry name" value="ParB/RepB/Spo0J"/>
</dbReference>
<accession>A0ABS2BZ91</accession>
<reference evidence="4 5" key="1">
    <citation type="submission" date="2020-08" db="EMBL/GenBank/DDBJ databases">
        <title>Description of novel Pseudomonas species.</title>
        <authorList>
            <person name="Duman M."/>
            <person name="Mulet M."/>
            <person name="Altun S."/>
            <person name="Saticioglu I.B."/>
            <person name="Lalucat J."/>
            <person name="Garcia-Valdes E."/>
        </authorList>
    </citation>
    <scope>NUCLEOTIDE SEQUENCE [LARGE SCALE GENOMIC DNA]</scope>
    <source>
        <strain evidence="4 5">P66</strain>
    </source>
</reference>
<feature type="compositionally biased region" description="Polar residues" evidence="2">
    <location>
        <begin position="311"/>
        <end position="320"/>
    </location>
</feature>
<dbReference type="SUPFAM" id="SSF109709">
    <property type="entry name" value="KorB DNA-binding domain-like"/>
    <property type="match status" value="1"/>
</dbReference>
<dbReference type="InterPro" id="IPR050336">
    <property type="entry name" value="Chromosome_partition/occlusion"/>
</dbReference>
<evidence type="ECO:0000313" key="4">
    <source>
        <dbReference type="EMBL" id="MBM5458939.1"/>
    </source>
</evidence>
<evidence type="ECO:0000256" key="2">
    <source>
        <dbReference type="SAM" id="MobiDB-lite"/>
    </source>
</evidence>
<evidence type="ECO:0000256" key="1">
    <source>
        <dbReference type="ARBA" id="ARBA00006295"/>
    </source>
</evidence>
<organism evidence="4 5">
    <name type="scientific">Pseudomonas arcuscaelestis</name>
    <dbReference type="NCBI Taxonomy" id="2710591"/>
    <lineage>
        <taxon>Bacteria</taxon>
        <taxon>Pseudomonadati</taxon>
        <taxon>Pseudomonadota</taxon>
        <taxon>Gammaproteobacteria</taxon>
        <taxon>Pseudomonadales</taxon>
        <taxon>Pseudomonadaceae</taxon>
        <taxon>Pseudomonas</taxon>
    </lineage>
</organism>
<evidence type="ECO:0000313" key="5">
    <source>
        <dbReference type="Proteomes" id="UP000745663"/>
    </source>
</evidence>
<dbReference type="EMBL" id="JACOPV010000009">
    <property type="protein sequence ID" value="MBM5458939.1"/>
    <property type="molecule type" value="Genomic_DNA"/>
</dbReference>
<dbReference type="Gene3D" id="3.90.1530.30">
    <property type="match status" value="1"/>
</dbReference>
<dbReference type="RefSeq" id="WP_203584858.1">
    <property type="nucleotide sequence ID" value="NZ_JACOPV010000009.1"/>
</dbReference>
<feature type="region of interest" description="Disordered" evidence="2">
    <location>
        <begin position="228"/>
        <end position="339"/>
    </location>
</feature>
<gene>
    <name evidence="4" type="ORF">H8F21_15335</name>
</gene>
<dbReference type="PANTHER" id="PTHR33375">
    <property type="entry name" value="CHROMOSOME-PARTITIONING PROTEIN PARB-RELATED"/>
    <property type="match status" value="1"/>
</dbReference>
<name>A0ABS2BZ91_9PSED</name>
<feature type="domain" description="ParB-like N-terminal" evidence="3">
    <location>
        <begin position="26"/>
        <end position="118"/>
    </location>
</feature>
<dbReference type="PANTHER" id="PTHR33375:SF1">
    <property type="entry name" value="CHROMOSOME-PARTITIONING PROTEIN PARB-RELATED"/>
    <property type="match status" value="1"/>
</dbReference>
<keyword evidence="5" id="KW-1185">Reference proteome</keyword>
<dbReference type="NCBIfam" id="TIGR00180">
    <property type="entry name" value="parB_part"/>
    <property type="match status" value="1"/>
</dbReference>
<dbReference type="SUPFAM" id="SSF110849">
    <property type="entry name" value="ParB/Sulfiredoxin"/>
    <property type="match status" value="1"/>
</dbReference>
<dbReference type="InterPro" id="IPR003115">
    <property type="entry name" value="ParB_N"/>
</dbReference>
<comment type="caution">
    <text evidence="4">The sequence shown here is derived from an EMBL/GenBank/DDBJ whole genome shotgun (WGS) entry which is preliminary data.</text>
</comment>
<feature type="compositionally biased region" description="Basic and acidic residues" evidence="2">
    <location>
        <begin position="330"/>
        <end position="339"/>
    </location>
</feature>
<dbReference type="SMART" id="SM00470">
    <property type="entry name" value="ParB"/>
    <property type="match status" value="1"/>
</dbReference>
<evidence type="ECO:0000259" key="3">
    <source>
        <dbReference type="SMART" id="SM00470"/>
    </source>
</evidence>
<dbReference type="Pfam" id="PF08535">
    <property type="entry name" value="KorB"/>
    <property type="match status" value="1"/>
</dbReference>
<feature type="compositionally biased region" description="Low complexity" evidence="2">
    <location>
        <begin position="252"/>
        <end position="266"/>
    </location>
</feature>
<protein>
    <submittedName>
        <fullName evidence="4">ParB/RepB/Spo0J family partition protein</fullName>
    </submittedName>
</protein>
<dbReference type="InterPro" id="IPR013741">
    <property type="entry name" value="KorB_domain"/>
</dbReference>
<dbReference type="Proteomes" id="UP000745663">
    <property type="component" value="Unassembled WGS sequence"/>
</dbReference>
<proteinExistence type="inferred from homology"/>